<keyword evidence="7" id="KW-1185">Reference proteome</keyword>
<dbReference type="InterPro" id="IPR013320">
    <property type="entry name" value="ConA-like_dom_sf"/>
</dbReference>
<keyword evidence="2" id="KW-0119">Carbohydrate metabolism</keyword>
<evidence type="ECO:0000259" key="5">
    <source>
        <dbReference type="PROSITE" id="PS51173"/>
    </source>
</evidence>
<dbReference type="SUPFAM" id="SSF49384">
    <property type="entry name" value="Carbohydrate-binding domain"/>
    <property type="match status" value="1"/>
</dbReference>
<sequence length="384" mass="39558">MKNRIRTIAAVVILATAGTAAAVFATSSAFADTRICDQYGSMTVGNYKVQNNRWGTSATQCINVTSTGFSIVQQDGTGNLSGAPVSYPSIFLGCHYNLCSPGFTPRRINEIGSSNSSISLSYPSGGTWDAAYDIWLNADSNTSGVQDTEIMIWLNHQGSIQPIGSQTGSVNIAGRNWAVWTGSNGANNVVSYVSSGISSISFSVLDFVRDTFTRGSHYGNNNWYLTSIQAGFEPWIGGVGLSVNSFSASVNAGTPPTSAAQTTRAPVTTRGPVTSAPVTTGGGQPGTCSATYKTVGSWSGGFQAEVTVRNNGSSTLNGWTVNLGLQSGQTINSLWSGVNSGTSGNVSVRNAPYNGSLAGGASTTFGFVANGNGASTPSVSCTSP</sequence>
<comment type="caution">
    <text evidence="6">The sequence shown here is derived from an EMBL/GenBank/DDBJ whole genome shotgun (WGS) entry which is preliminary data.</text>
</comment>
<dbReference type="PROSITE" id="PS51173">
    <property type="entry name" value="CBM2"/>
    <property type="match status" value="1"/>
</dbReference>
<dbReference type="EMBL" id="BAAALT010000048">
    <property type="protein sequence ID" value="GAA1797571.1"/>
    <property type="molecule type" value="Genomic_DNA"/>
</dbReference>
<evidence type="ECO:0000313" key="6">
    <source>
        <dbReference type="EMBL" id="GAA1797571.1"/>
    </source>
</evidence>
<dbReference type="InterPro" id="IPR008965">
    <property type="entry name" value="CBM2/CBM3_carb-bd_dom_sf"/>
</dbReference>
<gene>
    <name evidence="6" type="ORF">GCM10009682_19040</name>
</gene>
<name>A0ABN2LRK2_9ACTN</name>
<protein>
    <submittedName>
        <fullName evidence="6">Cellulose binding domain-containing protein</fullName>
    </submittedName>
</protein>
<feature type="signal peptide" evidence="4">
    <location>
        <begin position="1"/>
        <end position="31"/>
    </location>
</feature>
<evidence type="ECO:0000256" key="1">
    <source>
        <dbReference type="ARBA" id="ARBA00005519"/>
    </source>
</evidence>
<reference evidence="6 7" key="1">
    <citation type="journal article" date="2019" name="Int. J. Syst. Evol. Microbiol.">
        <title>The Global Catalogue of Microorganisms (GCM) 10K type strain sequencing project: providing services to taxonomists for standard genome sequencing and annotation.</title>
        <authorList>
            <consortium name="The Broad Institute Genomics Platform"/>
            <consortium name="The Broad Institute Genome Sequencing Center for Infectious Disease"/>
            <person name="Wu L."/>
            <person name="Ma J."/>
        </authorList>
    </citation>
    <scope>NUCLEOTIDE SEQUENCE [LARGE SCALE GENOMIC DNA]</scope>
    <source>
        <strain evidence="6 7">JCM 13250</strain>
    </source>
</reference>
<dbReference type="Proteomes" id="UP001500218">
    <property type="component" value="Unassembled WGS sequence"/>
</dbReference>
<feature type="domain" description="CBM2" evidence="5">
    <location>
        <begin position="281"/>
        <end position="384"/>
    </location>
</feature>
<dbReference type="SMART" id="SM00637">
    <property type="entry name" value="CBD_II"/>
    <property type="match status" value="1"/>
</dbReference>
<keyword evidence="4" id="KW-0732">Signal</keyword>
<feature type="compositionally biased region" description="Polar residues" evidence="3">
    <location>
        <begin position="253"/>
        <end position="266"/>
    </location>
</feature>
<dbReference type="InterPro" id="IPR013319">
    <property type="entry name" value="GH11/12"/>
</dbReference>
<dbReference type="Gene3D" id="2.60.40.290">
    <property type="match status" value="1"/>
</dbReference>
<dbReference type="SUPFAM" id="SSF49899">
    <property type="entry name" value="Concanavalin A-like lectins/glucanases"/>
    <property type="match status" value="1"/>
</dbReference>
<feature type="region of interest" description="Disordered" evidence="3">
    <location>
        <begin position="253"/>
        <end position="284"/>
    </location>
</feature>
<evidence type="ECO:0000313" key="7">
    <source>
        <dbReference type="Proteomes" id="UP001500218"/>
    </source>
</evidence>
<keyword evidence="2" id="KW-0624">Polysaccharide degradation</keyword>
<feature type="chain" id="PRO_5046728736" evidence="4">
    <location>
        <begin position="32"/>
        <end position="384"/>
    </location>
</feature>
<accession>A0ABN2LRK2</accession>
<dbReference type="Pfam" id="PF01670">
    <property type="entry name" value="Glyco_hydro_12"/>
    <property type="match status" value="1"/>
</dbReference>
<dbReference type="InterPro" id="IPR002594">
    <property type="entry name" value="GH12"/>
</dbReference>
<keyword evidence="2" id="KW-0378">Hydrolase</keyword>
<comment type="similarity">
    <text evidence="1 2">Belongs to the glycosyl hydrolase 12 (cellulase H) family.</text>
</comment>
<evidence type="ECO:0000256" key="3">
    <source>
        <dbReference type="SAM" id="MobiDB-lite"/>
    </source>
</evidence>
<dbReference type="Gene3D" id="2.60.120.180">
    <property type="match status" value="1"/>
</dbReference>
<proteinExistence type="inferred from homology"/>
<dbReference type="InterPro" id="IPR001919">
    <property type="entry name" value="CBD2"/>
</dbReference>
<dbReference type="PANTHER" id="PTHR34002:SF9">
    <property type="entry name" value="XYLOGLUCAN-SPECIFIC ENDO-BETA-1,4-GLUCANASE A"/>
    <property type="match status" value="1"/>
</dbReference>
<dbReference type="Pfam" id="PF00553">
    <property type="entry name" value="CBM_2"/>
    <property type="match status" value="1"/>
</dbReference>
<evidence type="ECO:0000256" key="4">
    <source>
        <dbReference type="SAM" id="SignalP"/>
    </source>
</evidence>
<dbReference type="InterPro" id="IPR012291">
    <property type="entry name" value="CBM2_carb-bd_dom_sf"/>
</dbReference>
<dbReference type="RefSeq" id="WP_344128497.1">
    <property type="nucleotide sequence ID" value="NZ_BAAALT010000048.1"/>
</dbReference>
<keyword evidence="2" id="KW-0326">Glycosidase</keyword>
<dbReference type="PANTHER" id="PTHR34002">
    <property type="entry name" value="BLR1656 PROTEIN"/>
    <property type="match status" value="1"/>
</dbReference>
<evidence type="ECO:0000256" key="2">
    <source>
        <dbReference type="RuleBase" id="RU361163"/>
    </source>
</evidence>
<organism evidence="6 7">
    <name type="scientific">Luedemannella flava</name>
    <dbReference type="NCBI Taxonomy" id="349316"/>
    <lineage>
        <taxon>Bacteria</taxon>
        <taxon>Bacillati</taxon>
        <taxon>Actinomycetota</taxon>
        <taxon>Actinomycetes</taxon>
        <taxon>Micromonosporales</taxon>
        <taxon>Micromonosporaceae</taxon>
        <taxon>Luedemannella</taxon>
    </lineage>
</organism>